<dbReference type="InterPro" id="IPR033749">
    <property type="entry name" value="Polyprenyl_synt_CS"/>
</dbReference>
<dbReference type="EMBL" id="JBHSQV010000028">
    <property type="protein sequence ID" value="MFC5985602.1"/>
    <property type="molecule type" value="Genomic_DNA"/>
</dbReference>
<keyword evidence="3 8" id="KW-0808">Transferase</keyword>
<evidence type="ECO:0000256" key="4">
    <source>
        <dbReference type="ARBA" id="ARBA00022723"/>
    </source>
</evidence>
<evidence type="ECO:0000256" key="7">
    <source>
        <dbReference type="SAM" id="Coils"/>
    </source>
</evidence>
<comment type="similarity">
    <text evidence="2">Belongs to the FPP/GGPP synthase family.</text>
</comment>
<evidence type="ECO:0000256" key="3">
    <source>
        <dbReference type="ARBA" id="ARBA00022679"/>
    </source>
</evidence>
<dbReference type="PROSITE" id="PS00723">
    <property type="entry name" value="POLYPRENYL_SYNTHASE_1"/>
    <property type="match status" value="1"/>
</dbReference>
<comment type="caution">
    <text evidence="8">The sequence shown here is derived from an EMBL/GenBank/DDBJ whole genome shotgun (WGS) entry which is preliminary data.</text>
</comment>
<evidence type="ECO:0000313" key="9">
    <source>
        <dbReference type="Proteomes" id="UP001596250"/>
    </source>
</evidence>
<dbReference type="PANTHER" id="PTHR43281:SF1">
    <property type="entry name" value="FARNESYL DIPHOSPHATE SYNTHASE"/>
    <property type="match status" value="1"/>
</dbReference>
<evidence type="ECO:0000256" key="2">
    <source>
        <dbReference type="ARBA" id="ARBA00006706"/>
    </source>
</evidence>
<comment type="cofactor">
    <cofactor evidence="1">
        <name>Mg(2+)</name>
        <dbReference type="ChEBI" id="CHEBI:18420"/>
    </cofactor>
</comment>
<reference evidence="9" key="1">
    <citation type="journal article" date="2019" name="Int. J. Syst. Evol. Microbiol.">
        <title>The Global Catalogue of Microorganisms (GCM) 10K type strain sequencing project: providing services to taxonomists for standard genome sequencing and annotation.</title>
        <authorList>
            <consortium name="The Broad Institute Genomics Platform"/>
            <consortium name="The Broad Institute Genome Sequencing Center for Infectious Disease"/>
            <person name="Wu L."/>
            <person name="Ma J."/>
        </authorList>
    </citation>
    <scope>NUCLEOTIDE SEQUENCE [LARGE SCALE GENOMIC DNA]</scope>
    <source>
        <strain evidence="9">CCM 8749</strain>
    </source>
</reference>
<dbReference type="RefSeq" id="WP_379892603.1">
    <property type="nucleotide sequence ID" value="NZ_CBCSCT010000018.1"/>
</dbReference>
<sequence>MGMKLTDRTEAWYSMAEQRAAQYFAVLQEQVTGKTYLPKLLEDIQQWKRKHMHHGSWLSFFSRRKEAPDASDYYKYIGWLKYTGKLDDYLERSISYLYLRDLGQDLRSPHTQIRMKRMMGDMKKLLIRPDQSSGGSGPEFLSLAALYRWAQSEGVEKDAIWVIHKLQRVNAHIPSGMNGAEAQRKLIKIIAGVVLHVVDEMDDNVSHEIRARRLGEAIRLGYYYGLTYPFIDDLLDSNVLDPKEKEAYSELIRTVLVQGTVPEFGHWNGNHAEMIQFVYHELGEAYEYIKNYQSLETQLTFFEQSYVFFHSQDVDRFKDLNNPNYTNDELYLPIIIKSSSSRLIVRSVIRANKNEGFDQRVFYFGLYNQLADDFADLFEDMKDGAVTPYTYYWTYRNERPDLINPFELYWAVIGHLIYHVYQSDAEIREIMLGRAANGLKRLKKRLGAEKFNEMMEVFSVGSPELNGLIEQMAHKAENVDFFDKLLRDQLLISMQKQREEKQQFERIVQNAREEINQLLEIQKPEHMPSMKELLIDTANYSLAGSGKRIRPVLAWIMGVSGYGLQASSLTPLFRTLEYMHTASLIFDDLPSQDNSSFRRGRPTLHQVHDSAIAELTGLYLIQKAMEELASIQGFDRGAVLELLRYTSQKAGEICMGQAMDLQSKGKVMTPEQLNMLCYYKTGIAFEVSLVAPAILAQVKESEIAVLKKIAYHAGIAFQIKDDLLDADGDLQLLGKPAGKDVENNHSTFVTVLGQEGASMAMWEHYCLAMEALKELPREVGFLKHILSYLIIREN</sequence>
<gene>
    <name evidence="8" type="ORF">ACFPXP_04010</name>
</gene>
<dbReference type="PANTHER" id="PTHR43281">
    <property type="entry name" value="FARNESYL DIPHOSPHATE SYNTHASE"/>
    <property type="match status" value="1"/>
</dbReference>
<dbReference type="SUPFAM" id="SSF48576">
    <property type="entry name" value="Terpenoid synthases"/>
    <property type="match status" value="2"/>
</dbReference>
<protein>
    <submittedName>
        <fullName evidence="8">Polyprenyl synthetase family protein</fullName>
        <ecNumber evidence="8">2.5.1.-</ecNumber>
    </submittedName>
</protein>
<dbReference type="EC" id="2.5.1.-" evidence="8"/>
<keyword evidence="4" id="KW-0479">Metal-binding</keyword>
<proteinExistence type="inferred from homology"/>
<keyword evidence="6" id="KW-0414">Isoprene biosynthesis</keyword>
<dbReference type="GO" id="GO:0016740">
    <property type="term" value="F:transferase activity"/>
    <property type="evidence" value="ECO:0007669"/>
    <property type="project" value="UniProtKB-KW"/>
</dbReference>
<organism evidence="8 9">
    <name type="scientific">Marinicrinis lubricantis</name>
    <dbReference type="NCBI Taxonomy" id="2086470"/>
    <lineage>
        <taxon>Bacteria</taxon>
        <taxon>Bacillati</taxon>
        <taxon>Bacillota</taxon>
        <taxon>Bacilli</taxon>
        <taxon>Bacillales</taxon>
        <taxon>Paenibacillaceae</taxon>
    </lineage>
</organism>
<dbReference type="InterPro" id="IPR008949">
    <property type="entry name" value="Isoprenoid_synthase_dom_sf"/>
</dbReference>
<name>A0ABW1IKJ3_9BACL</name>
<evidence type="ECO:0000256" key="1">
    <source>
        <dbReference type="ARBA" id="ARBA00001946"/>
    </source>
</evidence>
<accession>A0ABW1IKJ3</accession>
<dbReference type="SFLD" id="SFLDS00005">
    <property type="entry name" value="Isoprenoid_Synthase_Type_I"/>
    <property type="match status" value="1"/>
</dbReference>
<dbReference type="Proteomes" id="UP001596250">
    <property type="component" value="Unassembled WGS sequence"/>
</dbReference>
<keyword evidence="7" id="KW-0175">Coiled coil</keyword>
<dbReference type="Pfam" id="PF00348">
    <property type="entry name" value="polyprenyl_synt"/>
    <property type="match status" value="1"/>
</dbReference>
<keyword evidence="5" id="KW-0460">Magnesium</keyword>
<dbReference type="Gene3D" id="1.10.600.10">
    <property type="entry name" value="Farnesyl Diphosphate Synthase"/>
    <property type="match status" value="1"/>
</dbReference>
<evidence type="ECO:0000256" key="6">
    <source>
        <dbReference type="ARBA" id="ARBA00023229"/>
    </source>
</evidence>
<feature type="coiled-coil region" evidence="7">
    <location>
        <begin position="487"/>
        <end position="521"/>
    </location>
</feature>
<evidence type="ECO:0000313" key="8">
    <source>
        <dbReference type="EMBL" id="MFC5985602.1"/>
    </source>
</evidence>
<keyword evidence="9" id="KW-1185">Reference proteome</keyword>
<dbReference type="InterPro" id="IPR000092">
    <property type="entry name" value="Polyprenyl_synt"/>
</dbReference>
<evidence type="ECO:0000256" key="5">
    <source>
        <dbReference type="ARBA" id="ARBA00022842"/>
    </source>
</evidence>